<dbReference type="Proteomes" id="UP000182826">
    <property type="component" value="Unassembled WGS sequence"/>
</dbReference>
<evidence type="ECO:0000313" key="1">
    <source>
        <dbReference type="EMBL" id="OIV41080.1"/>
    </source>
</evidence>
<organism evidence="1 2">
    <name type="scientific">Flavobacterium johnsoniae</name>
    <name type="common">Cytophaga johnsonae</name>
    <dbReference type="NCBI Taxonomy" id="986"/>
    <lineage>
        <taxon>Bacteria</taxon>
        <taxon>Pseudomonadati</taxon>
        <taxon>Bacteroidota</taxon>
        <taxon>Flavobacteriia</taxon>
        <taxon>Flavobacteriales</taxon>
        <taxon>Flavobacteriaceae</taxon>
        <taxon>Flavobacterium</taxon>
    </lineage>
</organism>
<protein>
    <submittedName>
        <fullName evidence="1">Uncharacterized protein</fullName>
    </submittedName>
</protein>
<dbReference type="InterPro" id="IPR043720">
    <property type="entry name" value="DUF5661"/>
</dbReference>
<keyword evidence="2" id="KW-1185">Reference proteome</keyword>
<sequence>MGTKSGAYQDVYIKREDEMVSLKNDVTDFCEKYIKPVHPENWDWSTRDFENPENDPTIAEARAVANVVYKDLLDGNNTEVDLSTMDNVEAIKAYLNPKSKYADFNMEEFAFALKVELEHGKIRDVNVTNNHPFLTAMIALAHMTESLTYYKRLKVMEAEGEIYEIMRKIESAKTGREEWYRELGKAEKELTEARSGLVERLQKMDDIPTLEKIGD</sequence>
<proteinExistence type="predicted"/>
<dbReference type="EMBL" id="MLFK01000008">
    <property type="protein sequence ID" value="OIV41080.1"/>
    <property type="molecule type" value="Genomic_DNA"/>
</dbReference>
<dbReference type="AlphaFoldDB" id="A0A1J7CHN5"/>
<comment type="caution">
    <text evidence="1">The sequence shown here is derived from an EMBL/GenBank/DDBJ whole genome shotgun (WGS) entry which is preliminary data.</text>
</comment>
<name>A0A1J7CHN5_FLAJO</name>
<evidence type="ECO:0000313" key="2">
    <source>
        <dbReference type="Proteomes" id="UP000182826"/>
    </source>
</evidence>
<dbReference type="OrthoDB" id="1336422at2"/>
<gene>
    <name evidence="1" type="ORF">BKM63_15395</name>
</gene>
<reference evidence="1 2" key="1">
    <citation type="submission" date="2016-10" db="EMBL/GenBank/DDBJ databases">
        <title>Draft Genome Sequence of Rhizobacteria Flavobacterium johnsoniae CI04.</title>
        <authorList>
            <person name="Bravo J.I."/>
            <person name="Lozano G.L."/>
            <person name="Handelsman J."/>
        </authorList>
    </citation>
    <scope>NUCLEOTIDE SEQUENCE [LARGE SCALE GENOMIC DNA]</scope>
    <source>
        <strain evidence="1 2">CI04</strain>
    </source>
</reference>
<accession>A0A1J7CHN5</accession>
<dbReference type="RefSeq" id="WP_071637479.1">
    <property type="nucleotide sequence ID" value="NZ_MLFK01000008.1"/>
</dbReference>
<dbReference type="Pfam" id="PF18905">
    <property type="entry name" value="DUF5661"/>
    <property type="match status" value="1"/>
</dbReference>